<dbReference type="GO" id="GO:0006364">
    <property type="term" value="P:rRNA processing"/>
    <property type="evidence" value="ECO:0007669"/>
    <property type="project" value="UniProtKB-UniRule"/>
</dbReference>
<dbReference type="Proteomes" id="UP000231542">
    <property type="component" value="Unassembled WGS sequence"/>
</dbReference>
<dbReference type="EMBL" id="PEXU01000030">
    <property type="protein sequence ID" value="PIS42638.1"/>
    <property type="molecule type" value="Genomic_DNA"/>
</dbReference>
<keyword evidence="3 7" id="KW-0479">Metal-binding</keyword>
<dbReference type="PANTHER" id="PTHR46986:SF1">
    <property type="entry name" value="ENDORIBONUCLEASE YBEY, CHLOROPLASTIC"/>
    <property type="match status" value="1"/>
</dbReference>
<comment type="subcellular location">
    <subcellularLocation>
        <location evidence="7">Cytoplasm</location>
    </subcellularLocation>
</comment>
<sequence length="158" mass="18551">MIQVEIYKETSSPIQKESVRKVVHTILKTLNRNRYHSLSVAIVKTNTIRTLNRIWRGIDRPTSVLSFSAQSYSKSQNKRKKNKSFVLPPEEKDFLGEIIIADSIVKKEAKQRNSSYHKEFNYLFVHGLLHLLGYQHSSLRLRKKMEKLENRILNNLKT</sequence>
<dbReference type="GO" id="GO:0004521">
    <property type="term" value="F:RNA endonuclease activity"/>
    <property type="evidence" value="ECO:0007669"/>
    <property type="project" value="UniProtKB-UniRule"/>
</dbReference>
<feature type="binding site" evidence="7">
    <location>
        <position position="130"/>
    </location>
    <ligand>
        <name>Zn(2+)</name>
        <dbReference type="ChEBI" id="CHEBI:29105"/>
        <note>catalytic</note>
    </ligand>
</feature>
<evidence type="ECO:0000256" key="2">
    <source>
        <dbReference type="ARBA" id="ARBA00022722"/>
    </source>
</evidence>
<evidence type="ECO:0000256" key="6">
    <source>
        <dbReference type="ARBA" id="ARBA00022833"/>
    </source>
</evidence>
<proteinExistence type="inferred from homology"/>
<gene>
    <name evidence="7 8" type="primary">ybeY</name>
    <name evidence="8" type="ORF">COT24_02470</name>
</gene>
<dbReference type="SUPFAM" id="SSF55486">
    <property type="entry name" value="Metalloproteases ('zincins'), catalytic domain"/>
    <property type="match status" value="1"/>
</dbReference>
<dbReference type="Gene3D" id="3.40.390.30">
    <property type="entry name" value="Metalloproteases ('zincins'), catalytic domain"/>
    <property type="match status" value="1"/>
</dbReference>
<evidence type="ECO:0000313" key="8">
    <source>
        <dbReference type="EMBL" id="PIS42638.1"/>
    </source>
</evidence>
<dbReference type="InterPro" id="IPR023091">
    <property type="entry name" value="MetalPrtase_cat_dom_sf_prd"/>
</dbReference>
<dbReference type="PANTHER" id="PTHR46986">
    <property type="entry name" value="ENDORIBONUCLEASE YBEY, CHLOROPLASTIC"/>
    <property type="match status" value="1"/>
</dbReference>
<feature type="binding site" evidence="7">
    <location>
        <position position="126"/>
    </location>
    <ligand>
        <name>Zn(2+)</name>
        <dbReference type="ChEBI" id="CHEBI:29105"/>
        <note>catalytic</note>
    </ligand>
</feature>
<dbReference type="GO" id="GO:0004222">
    <property type="term" value="F:metalloendopeptidase activity"/>
    <property type="evidence" value="ECO:0007669"/>
    <property type="project" value="InterPro"/>
</dbReference>
<dbReference type="InterPro" id="IPR020549">
    <property type="entry name" value="YbeY_CS"/>
</dbReference>
<evidence type="ECO:0000256" key="5">
    <source>
        <dbReference type="ARBA" id="ARBA00022801"/>
    </source>
</evidence>
<evidence type="ECO:0000256" key="7">
    <source>
        <dbReference type="HAMAP-Rule" id="MF_00009"/>
    </source>
</evidence>
<comment type="function">
    <text evidence="7">Single strand-specific metallo-endoribonuclease involved in late-stage 70S ribosome quality control and in maturation of the 3' terminus of the 16S rRNA.</text>
</comment>
<keyword evidence="6 7" id="KW-0862">Zinc</keyword>
<keyword evidence="7" id="KW-0690">Ribosome biogenesis</keyword>
<dbReference type="HAMAP" id="MF_00009">
    <property type="entry name" value="Endoribonucl_YbeY"/>
    <property type="match status" value="1"/>
</dbReference>
<name>A0A2H0YVW7_9BACT</name>
<comment type="cofactor">
    <cofactor evidence="7">
        <name>Zn(2+)</name>
        <dbReference type="ChEBI" id="CHEBI:29105"/>
    </cofactor>
    <text evidence="7">Binds 1 zinc ion.</text>
</comment>
<keyword evidence="5 7" id="KW-0378">Hydrolase</keyword>
<feature type="binding site" evidence="7">
    <location>
        <position position="136"/>
    </location>
    <ligand>
        <name>Zn(2+)</name>
        <dbReference type="ChEBI" id="CHEBI:29105"/>
        <note>catalytic</note>
    </ligand>
</feature>
<dbReference type="GO" id="GO:0008270">
    <property type="term" value="F:zinc ion binding"/>
    <property type="evidence" value="ECO:0007669"/>
    <property type="project" value="UniProtKB-UniRule"/>
</dbReference>
<organism evidence="8 9">
    <name type="scientific">Candidatus Kerfeldbacteria bacterium CG08_land_8_20_14_0_20_40_16</name>
    <dbReference type="NCBI Taxonomy" id="2014244"/>
    <lineage>
        <taxon>Bacteria</taxon>
        <taxon>Candidatus Kerfeldiibacteriota</taxon>
    </lineage>
</organism>
<reference evidence="8 9" key="1">
    <citation type="submission" date="2017-09" db="EMBL/GenBank/DDBJ databases">
        <title>Depth-based differentiation of microbial function through sediment-hosted aquifers and enrichment of novel symbionts in the deep terrestrial subsurface.</title>
        <authorList>
            <person name="Probst A.J."/>
            <person name="Ladd B."/>
            <person name="Jarett J.K."/>
            <person name="Geller-Mcgrath D.E."/>
            <person name="Sieber C.M."/>
            <person name="Emerson J.B."/>
            <person name="Anantharaman K."/>
            <person name="Thomas B.C."/>
            <person name="Malmstrom R."/>
            <person name="Stieglmeier M."/>
            <person name="Klingl A."/>
            <person name="Woyke T."/>
            <person name="Ryan C.M."/>
            <person name="Banfield J.F."/>
        </authorList>
    </citation>
    <scope>NUCLEOTIDE SEQUENCE [LARGE SCALE GENOMIC DNA]</scope>
    <source>
        <strain evidence="8">CG08_land_8_20_14_0_20_40_16</strain>
    </source>
</reference>
<evidence type="ECO:0000256" key="3">
    <source>
        <dbReference type="ARBA" id="ARBA00022723"/>
    </source>
</evidence>
<comment type="caution">
    <text evidence="8">The sequence shown here is derived from an EMBL/GenBank/DDBJ whole genome shotgun (WGS) entry which is preliminary data.</text>
</comment>
<keyword evidence="2 7" id="KW-0540">Nuclease</keyword>
<comment type="similarity">
    <text evidence="1 7">Belongs to the endoribonuclease YbeY family.</text>
</comment>
<dbReference type="GO" id="GO:0005737">
    <property type="term" value="C:cytoplasm"/>
    <property type="evidence" value="ECO:0007669"/>
    <property type="project" value="UniProtKB-SubCell"/>
</dbReference>
<keyword evidence="4 7" id="KW-0255">Endonuclease</keyword>
<dbReference type="NCBIfam" id="TIGR00043">
    <property type="entry name" value="rRNA maturation RNase YbeY"/>
    <property type="match status" value="1"/>
</dbReference>
<dbReference type="InterPro" id="IPR002036">
    <property type="entry name" value="YbeY"/>
</dbReference>
<dbReference type="PROSITE" id="PS01306">
    <property type="entry name" value="UPF0054"/>
    <property type="match status" value="1"/>
</dbReference>
<evidence type="ECO:0000313" key="9">
    <source>
        <dbReference type="Proteomes" id="UP000231542"/>
    </source>
</evidence>
<accession>A0A2H0YVW7</accession>
<dbReference type="Pfam" id="PF02130">
    <property type="entry name" value="YbeY"/>
    <property type="match status" value="1"/>
</dbReference>
<dbReference type="AlphaFoldDB" id="A0A2H0YVW7"/>
<keyword evidence="7" id="KW-0963">Cytoplasm</keyword>
<protein>
    <recommendedName>
        <fullName evidence="7">Endoribonuclease YbeY</fullName>
        <ecNumber evidence="7">3.1.-.-</ecNumber>
    </recommendedName>
</protein>
<keyword evidence="7" id="KW-0698">rRNA processing</keyword>
<evidence type="ECO:0000256" key="4">
    <source>
        <dbReference type="ARBA" id="ARBA00022759"/>
    </source>
</evidence>
<dbReference type="EC" id="3.1.-.-" evidence="7"/>
<evidence type="ECO:0000256" key="1">
    <source>
        <dbReference type="ARBA" id="ARBA00010875"/>
    </source>
</evidence>